<evidence type="ECO:0000259" key="3">
    <source>
        <dbReference type="Pfam" id="PF01648"/>
    </source>
</evidence>
<dbReference type="HOGENOM" id="CLU_057011_2_1_11"/>
<dbReference type="InterPro" id="IPR037143">
    <property type="entry name" value="4-PPantetheinyl_Trfase_dom_sf"/>
</dbReference>
<dbReference type="GO" id="GO:0008897">
    <property type="term" value="F:holo-[acyl-carrier-protein] synthase activity"/>
    <property type="evidence" value="ECO:0007669"/>
    <property type="project" value="InterPro"/>
</dbReference>
<dbReference type="Gene3D" id="3.90.470.20">
    <property type="entry name" value="4'-phosphopantetheinyl transferase domain"/>
    <property type="match status" value="1"/>
</dbReference>
<evidence type="ECO:0000256" key="2">
    <source>
        <dbReference type="SAM" id="MobiDB-lite"/>
    </source>
</evidence>
<dbReference type="AlphaFoldDB" id="E4ND13"/>
<evidence type="ECO:0000256" key="1">
    <source>
        <dbReference type="ARBA" id="ARBA00022679"/>
    </source>
</evidence>
<dbReference type="SUPFAM" id="SSF56214">
    <property type="entry name" value="4'-phosphopantetheinyl transferase"/>
    <property type="match status" value="2"/>
</dbReference>
<keyword evidence="1 4" id="KW-0808">Transferase</keyword>
<feature type="compositionally biased region" description="Low complexity" evidence="2">
    <location>
        <begin position="235"/>
        <end position="263"/>
    </location>
</feature>
<dbReference type="eggNOG" id="COG2091">
    <property type="taxonomic scope" value="Bacteria"/>
</dbReference>
<protein>
    <submittedName>
        <fullName evidence="4">Putative phosphopantetheinyl transferase</fullName>
    </submittedName>
</protein>
<gene>
    <name evidence="4" type="ordered locus">KSE_32850</name>
</gene>
<evidence type="ECO:0000313" key="5">
    <source>
        <dbReference type="Proteomes" id="UP000007076"/>
    </source>
</evidence>
<reference evidence="4 5" key="1">
    <citation type="journal article" date="2010" name="DNA Res.">
        <title>Genome sequence of Kitasatospora setae NBRC 14216T: an evolutionary snapshot of the family Streptomycetaceae.</title>
        <authorList>
            <person name="Ichikawa N."/>
            <person name="Oguchi A."/>
            <person name="Ikeda H."/>
            <person name="Ishikawa J."/>
            <person name="Kitani S."/>
            <person name="Watanabe Y."/>
            <person name="Nakamura S."/>
            <person name="Katano Y."/>
            <person name="Kishi E."/>
            <person name="Sasagawa M."/>
            <person name="Ankai A."/>
            <person name="Fukui S."/>
            <person name="Hashimoto Y."/>
            <person name="Kamata S."/>
            <person name="Otoguro M."/>
            <person name="Tanikawa S."/>
            <person name="Nihira T."/>
            <person name="Horinouchi S."/>
            <person name="Ohnishi Y."/>
            <person name="Hayakawa M."/>
            <person name="Kuzuyama T."/>
            <person name="Arisawa A."/>
            <person name="Nomoto F."/>
            <person name="Miura H."/>
            <person name="Takahashi Y."/>
            <person name="Fujita N."/>
        </authorList>
    </citation>
    <scope>NUCLEOTIDE SEQUENCE [LARGE SCALE GENOMIC DNA]</scope>
    <source>
        <strain evidence="5">ATCC 33774 / DSM 43861 / JCM 3304 / KCC A-0304 / NBRC 14216 / KM-6054</strain>
    </source>
</reference>
<proteinExistence type="predicted"/>
<organism evidence="4 5">
    <name type="scientific">Kitasatospora setae (strain ATCC 33774 / DSM 43861 / JCM 3304 / KCC A-0304 / NBRC 14216 / KM-6054)</name>
    <name type="common">Streptomyces setae</name>
    <dbReference type="NCBI Taxonomy" id="452652"/>
    <lineage>
        <taxon>Bacteria</taxon>
        <taxon>Bacillati</taxon>
        <taxon>Actinomycetota</taxon>
        <taxon>Actinomycetes</taxon>
        <taxon>Kitasatosporales</taxon>
        <taxon>Streptomycetaceae</taxon>
        <taxon>Kitasatospora</taxon>
    </lineage>
</organism>
<dbReference type="Pfam" id="PF01648">
    <property type="entry name" value="ACPS"/>
    <property type="match status" value="1"/>
</dbReference>
<dbReference type="PATRIC" id="fig|452652.3.peg.3290"/>
<dbReference type="KEGG" id="ksk:KSE_32850"/>
<feature type="domain" description="4'-phosphopantetheinyl transferase" evidence="3">
    <location>
        <begin position="118"/>
        <end position="196"/>
    </location>
</feature>
<evidence type="ECO:0000313" key="4">
    <source>
        <dbReference type="EMBL" id="BAJ29094.1"/>
    </source>
</evidence>
<sequence length="263" mass="27752">MTGEPTVRPLPRPGEAHFWFGEATGEPHRDVGLLSADERARCARLTRPEDRAGFVAVWAGIRRAVAGYLGAAPGAVRLERAGGGRSGLRLAGVPGEPVFLSSARSGELWLLGLAVGDPLGVDLEHVRPIDTEGLAGRCLAPPERRQVRSLGADARRTALLRAWTRKEALMKAADLPAGTDPRHVVVHPAVTTGTVRAGLPTGDDWTVRDLRLRDAVQAALARPLSCTGQVRIHDTTAAGRTTRPTATTTTTTTTLGPGTGPES</sequence>
<dbReference type="EMBL" id="AP010968">
    <property type="protein sequence ID" value="BAJ29094.1"/>
    <property type="molecule type" value="Genomic_DNA"/>
</dbReference>
<dbReference type="Proteomes" id="UP000007076">
    <property type="component" value="Chromosome"/>
</dbReference>
<dbReference type="STRING" id="452652.KSE_32850"/>
<dbReference type="GO" id="GO:0000287">
    <property type="term" value="F:magnesium ion binding"/>
    <property type="evidence" value="ECO:0007669"/>
    <property type="project" value="InterPro"/>
</dbReference>
<feature type="region of interest" description="Disordered" evidence="2">
    <location>
        <begin position="233"/>
        <end position="263"/>
    </location>
</feature>
<keyword evidence="5" id="KW-1185">Reference proteome</keyword>
<dbReference type="InterPro" id="IPR008278">
    <property type="entry name" value="4-PPantetheinyl_Trfase_dom"/>
</dbReference>
<accession>E4ND13</accession>
<name>E4ND13_KITSK</name>